<dbReference type="SUPFAM" id="SSF50249">
    <property type="entry name" value="Nucleic acid-binding proteins"/>
    <property type="match status" value="1"/>
</dbReference>
<keyword evidence="1" id="KW-0227">DNA damage</keyword>
<dbReference type="GO" id="GO:0006302">
    <property type="term" value="P:double-strand break repair"/>
    <property type="evidence" value="ECO:0007669"/>
    <property type="project" value="TreeGrafter"/>
</dbReference>
<dbReference type="SUPFAM" id="SSF57863">
    <property type="entry name" value="ArfGap/RecO-like zinc finger"/>
    <property type="match status" value="1"/>
</dbReference>
<dbReference type="GO" id="GO:0043590">
    <property type="term" value="C:bacterial nucleoid"/>
    <property type="evidence" value="ECO:0007669"/>
    <property type="project" value="TreeGrafter"/>
</dbReference>
<reference evidence="5" key="2">
    <citation type="journal article" date="2021" name="PeerJ">
        <title>Extensive microbial diversity within the chicken gut microbiome revealed by metagenomics and culture.</title>
        <authorList>
            <person name="Gilroy R."/>
            <person name="Ravi A."/>
            <person name="Getino M."/>
            <person name="Pursley I."/>
            <person name="Horton D.L."/>
            <person name="Alikhan N.F."/>
            <person name="Baker D."/>
            <person name="Gharbi K."/>
            <person name="Hall N."/>
            <person name="Watson M."/>
            <person name="Adriaenssens E.M."/>
            <person name="Foster-Nyarko E."/>
            <person name="Jarju S."/>
            <person name="Secka A."/>
            <person name="Antonio M."/>
            <person name="Oren A."/>
            <person name="Chaudhuri R.R."/>
            <person name="La Ragione R."/>
            <person name="Hildebrand F."/>
            <person name="Pallen M.J."/>
        </authorList>
    </citation>
    <scope>NUCLEOTIDE SEQUENCE</scope>
    <source>
        <strain evidence="5">B1-20833</strain>
    </source>
</reference>
<proteinExistence type="predicted"/>
<dbReference type="GO" id="GO:0006310">
    <property type="term" value="P:DNA recombination"/>
    <property type="evidence" value="ECO:0007669"/>
    <property type="project" value="UniProtKB-KW"/>
</dbReference>
<dbReference type="Pfam" id="PF11967">
    <property type="entry name" value="RecO_N"/>
    <property type="match status" value="1"/>
</dbReference>
<keyword evidence="3" id="KW-0234">DNA repair</keyword>
<dbReference type="AlphaFoldDB" id="A0A9D9HFX9"/>
<evidence type="ECO:0000313" key="6">
    <source>
        <dbReference type="Proteomes" id="UP000823661"/>
    </source>
</evidence>
<evidence type="ECO:0000256" key="1">
    <source>
        <dbReference type="ARBA" id="ARBA00022763"/>
    </source>
</evidence>
<dbReference type="InterPro" id="IPR037278">
    <property type="entry name" value="ARFGAP/RecO"/>
</dbReference>
<dbReference type="EMBL" id="JADIMI010000080">
    <property type="protein sequence ID" value="MBO8452865.1"/>
    <property type="molecule type" value="Genomic_DNA"/>
</dbReference>
<dbReference type="Gene3D" id="2.40.50.140">
    <property type="entry name" value="Nucleic acid-binding proteins"/>
    <property type="match status" value="1"/>
</dbReference>
<feature type="domain" description="DNA replication/recombination mediator RecO N-terminal" evidence="4">
    <location>
        <begin position="1"/>
        <end position="72"/>
    </location>
</feature>
<evidence type="ECO:0000256" key="3">
    <source>
        <dbReference type="ARBA" id="ARBA00023204"/>
    </source>
</evidence>
<keyword evidence="2" id="KW-0233">DNA recombination</keyword>
<dbReference type="NCBIfam" id="TIGR00613">
    <property type="entry name" value="reco"/>
    <property type="match status" value="1"/>
</dbReference>
<organism evidence="5 6">
    <name type="scientific">Candidatus Cryptobacteroides intestinavium</name>
    <dbReference type="NCBI Taxonomy" id="2840766"/>
    <lineage>
        <taxon>Bacteria</taxon>
        <taxon>Pseudomonadati</taxon>
        <taxon>Bacteroidota</taxon>
        <taxon>Bacteroidia</taxon>
        <taxon>Bacteroidales</taxon>
        <taxon>Candidatus Cryptobacteroides</taxon>
    </lineage>
</organism>
<sequence>MTVNTDIIILHTTRFGENSLIIHTISREYGRKSFLVRGIGKRVPASYFLPMNILEADITENHRSTLFTVRSLTTKYPLNGIRSSISKNSITMFISEVLFRVIREGGNEEGLFDWCEKEILLLDSLDGNFSNFHIRFLLELCIMLGFSPDMDDIAPFTGDKTCIMENFLKMSFEEAMLIPLTGNVRNELAESVLRYIEYHNESSVNIRSLKVLRELFR</sequence>
<comment type="caution">
    <text evidence="5">The sequence shown here is derived from an EMBL/GenBank/DDBJ whole genome shotgun (WGS) entry which is preliminary data.</text>
</comment>
<name>A0A9D9HFX9_9BACT</name>
<dbReference type="Proteomes" id="UP000823661">
    <property type="component" value="Unassembled WGS sequence"/>
</dbReference>
<dbReference type="Pfam" id="PF02565">
    <property type="entry name" value="RecO_C"/>
    <property type="match status" value="1"/>
</dbReference>
<reference evidence="5" key="1">
    <citation type="submission" date="2020-10" db="EMBL/GenBank/DDBJ databases">
        <authorList>
            <person name="Gilroy R."/>
        </authorList>
    </citation>
    <scope>NUCLEOTIDE SEQUENCE</scope>
    <source>
        <strain evidence="5">B1-20833</strain>
    </source>
</reference>
<dbReference type="InterPro" id="IPR012340">
    <property type="entry name" value="NA-bd_OB-fold"/>
</dbReference>
<dbReference type="InterPro" id="IPR022572">
    <property type="entry name" value="DNA_rep/recomb_RecO_N"/>
</dbReference>
<protein>
    <submittedName>
        <fullName evidence="5">DNA repair protein RecO</fullName>
    </submittedName>
</protein>
<evidence type="ECO:0000256" key="2">
    <source>
        <dbReference type="ARBA" id="ARBA00023172"/>
    </source>
</evidence>
<gene>
    <name evidence="5" type="primary">recO</name>
    <name evidence="5" type="ORF">IAC06_08325</name>
</gene>
<dbReference type="PANTHER" id="PTHR33991">
    <property type="entry name" value="DNA REPAIR PROTEIN RECO"/>
    <property type="match status" value="1"/>
</dbReference>
<accession>A0A9D9HFX9</accession>
<evidence type="ECO:0000313" key="5">
    <source>
        <dbReference type="EMBL" id="MBO8452865.1"/>
    </source>
</evidence>
<evidence type="ECO:0000259" key="4">
    <source>
        <dbReference type="Pfam" id="PF11967"/>
    </source>
</evidence>
<dbReference type="PANTHER" id="PTHR33991:SF1">
    <property type="entry name" value="DNA REPAIR PROTEIN RECO"/>
    <property type="match status" value="1"/>
</dbReference>
<dbReference type="InterPro" id="IPR003717">
    <property type="entry name" value="RecO"/>
</dbReference>